<dbReference type="PANTHER" id="PTHR23514:SF3">
    <property type="entry name" value="BYPASS OF STOP CODON PROTEIN 6"/>
    <property type="match status" value="1"/>
</dbReference>
<dbReference type="EMBL" id="SJKC01000004">
    <property type="protein sequence ID" value="TCC34316.1"/>
    <property type="molecule type" value="Genomic_DNA"/>
</dbReference>
<evidence type="ECO:0000313" key="9">
    <source>
        <dbReference type="EMBL" id="TCC34316.1"/>
    </source>
</evidence>
<feature type="transmembrane region" description="Helical" evidence="7">
    <location>
        <begin position="20"/>
        <end position="41"/>
    </location>
</feature>
<dbReference type="GO" id="GO:0016020">
    <property type="term" value="C:membrane"/>
    <property type="evidence" value="ECO:0007669"/>
    <property type="project" value="TreeGrafter"/>
</dbReference>
<feature type="transmembrane region" description="Helical" evidence="7">
    <location>
        <begin position="82"/>
        <end position="100"/>
    </location>
</feature>
<evidence type="ECO:0000313" key="10">
    <source>
        <dbReference type="Proteomes" id="UP000292385"/>
    </source>
</evidence>
<feature type="transmembrane region" description="Helical" evidence="7">
    <location>
        <begin position="372"/>
        <end position="389"/>
    </location>
</feature>
<feature type="transmembrane region" description="Helical" evidence="7">
    <location>
        <begin position="53"/>
        <end position="70"/>
    </location>
</feature>
<feature type="transmembrane region" description="Helical" evidence="7">
    <location>
        <begin position="106"/>
        <end position="128"/>
    </location>
</feature>
<keyword evidence="6 7" id="KW-0472">Membrane</keyword>
<keyword evidence="4 7" id="KW-0812">Transmembrane</keyword>
<dbReference type="RefSeq" id="WP_131463901.1">
    <property type="nucleotide sequence ID" value="NZ_SJJY01000005.1"/>
</dbReference>
<keyword evidence="5 7" id="KW-1133">Transmembrane helix</keyword>
<dbReference type="Proteomes" id="UP000294225">
    <property type="component" value="Unassembled WGS sequence"/>
</dbReference>
<dbReference type="AlphaFoldDB" id="A0A4R0IS65"/>
<evidence type="ECO:0000256" key="5">
    <source>
        <dbReference type="ARBA" id="ARBA00022989"/>
    </source>
</evidence>
<feature type="transmembrane region" description="Helical" evidence="7">
    <location>
        <begin position="253"/>
        <end position="272"/>
    </location>
</feature>
<evidence type="ECO:0000313" key="8">
    <source>
        <dbReference type="EMBL" id="TCC22031.1"/>
    </source>
</evidence>
<dbReference type="GO" id="GO:0012505">
    <property type="term" value="C:endomembrane system"/>
    <property type="evidence" value="ECO:0007669"/>
    <property type="project" value="UniProtKB-SubCell"/>
</dbReference>
<feature type="transmembrane region" description="Helical" evidence="7">
    <location>
        <begin position="284"/>
        <end position="304"/>
    </location>
</feature>
<dbReference type="InterPro" id="IPR051788">
    <property type="entry name" value="MFS_Transporter"/>
</dbReference>
<evidence type="ECO:0000256" key="3">
    <source>
        <dbReference type="ARBA" id="ARBA00022448"/>
    </source>
</evidence>
<comment type="subcellular location">
    <subcellularLocation>
        <location evidence="1">Endomembrane system</location>
        <topology evidence="1">Multi-pass membrane protein</topology>
    </subcellularLocation>
</comment>
<evidence type="ECO:0000256" key="7">
    <source>
        <dbReference type="SAM" id="Phobius"/>
    </source>
</evidence>
<evidence type="ECO:0000256" key="4">
    <source>
        <dbReference type="ARBA" id="ARBA00022692"/>
    </source>
</evidence>
<dbReference type="InterPro" id="IPR036259">
    <property type="entry name" value="MFS_trans_sf"/>
</dbReference>
<sequence>MTAGAQAPPRSGARGDEVRIGIALSAMGFVLAGLGACVAILARDLDEPTSRLALLSSGFAVGLMLVAVVGPRMLKLWSMPTVLGLGSVVCAVGAVLIAVAPVYAVAIAGGLLVGLGGALLVLVAPLMLNGPTAAARLSRVNAVASGTGILAPLAIGTLDGLGPSGRYALLAAAPPLLLLAVLTRRSRPLQPTEGVAVPVLIDSAPAVGLGRKWRRVGRRVVMDVGAGWLRVVLAVSVEFCFVVWAVARLVASGLPTAAAALLGSAFPIGMAVGRAIGPIRYRGWSPVFPSGALAACGTLLVSLFDAPAVVALGLVVAGLGVAPLYPVTLAALVATPGLSSARLAAVGAMASGTAILVAPALLAVLARVVDLRTAYLVTLPLIAILFLLSRRSDRAAFV</sequence>
<evidence type="ECO:0000256" key="6">
    <source>
        <dbReference type="ARBA" id="ARBA00023136"/>
    </source>
</evidence>
<gene>
    <name evidence="8" type="ORF">E0H58_24490</name>
    <name evidence="9" type="ORF">E0H92_30340</name>
</gene>
<feature type="transmembrane region" description="Helical" evidence="7">
    <location>
        <begin position="310"/>
        <end position="333"/>
    </location>
</feature>
<dbReference type="EMBL" id="SJJY01000005">
    <property type="protein sequence ID" value="TCC22031.1"/>
    <property type="molecule type" value="Genomic_DNA"/>
</dbReference>
<evidence type="ECO:0000313" key="11">
    <source>
        <dbReference type="Proteomes" id="UP000294225"/>
    </source>
</evidence>
<proteinExistence type="inferred from homology"/>
<reference evidence="10 11" key="1">
    <citation type="submission" date="2019-02" db="EMBL/GenBank/DDBJ databases">
        <title>Kribbella capetownensis sp. nov. and Kribbella speibonae sp. nov., isolated from soil.</title>
        <authorList>
            <person name="Curtis S.M."/>
            <person name="Norton I."/>
            <person name="Everest G.J."/>
            <person name="Meyers P.R."/>
        </authorList>
    </citation>
    <scope>NUCLEOTIDE SEQUENCE [LARGE SCALE GENOMIC DNA]</scope>
    <source>
        <strain evidence="8 10">SK5</strain>
        <strain evidence="9 11">YM55</strain>
    </source>
</reference>
<feature type="transmembrane region" description="Helical" evidence="7">
    <location>
        <begin position="164"/>
        <end position="182"/>
    </location>
</feature>
<feature type="transmembrane region" description="Helical" evidence="7">
    <location>
        <begin position="140"/>
        <end position="158"/>
    </location>
</feature>
<dbReference type="Gene3D" id="1.20.1250.20">
    <property type="entry name" value="MFS general substrate transporter like domains"/>
    <property type="match status" value="1"/>
</dbReference>
<protein>
    <submittedName>
        <fullName evidence="9">MFS transporter</fullName>
    </submittedName>
</protein>
<name>A0A4R0IS65_9ACTN</name>
<comment type="similarity">
    <text evidence="2">Belongs to the major facilitator superfamily.</text>
</comment>
<evidence type="ECO:0000256" key="1">
    <source>
        <dbReference type="ARBA" id="ARBA00004127"/>
    </source>
</evidence>
<feature type="transmembrane region" description="Helical" evidence="7">
    <location>
        <begin position="345"/>
        <end position="366"/>
    </location>
</feature>
<accession>A0A4R0IS65</accession>
<dbReference type="PANTHER" id="PTHR23514">
    <property type="entry name" value="BYPASS OF STOP CODON PROTEIN 6"/>
    <property type="match status" value="1"/>
</dbReference>
<feature type="transmembrane region" description="Helical" evidence="7">
    <location>
        <begin position="220"/>
        <end position="247"/>
    </location>
</feature>
<organism evidence="9 11">
    <name type="scientific">Kribbella speibonae</name>
    <dbReference type="NCBI Taxonomy" id="1572660"/>
    <lineage>
        <taxon>Bacteria</taxon>
        <taxon>Bacillati</taxon>
        <taxon>Actinomycetota</taxon>
        <taxon>Actinomycetes</taxon>
        <taxon>Propionibacteriales</taxon>
        <taxon>Kribbellaceae</taxon>
        <taxon>Kribbella</taxon>
    </lineage>
</organism>
<keyword evidence="3" id="KW-0813">Transport</keyword>
<keyword evidence="10" id="KW-1185">Reference proteome</keyword>
<dbReference type="Proteomes" id="UP000292385">
    <property type="component" value="Unassembled WGS sequence"/>
</dbReference>
<dbReference type="SUPFAM" id="SSF103473">
    <property type="entry name" value="MFS general substrate transporter"/>
    <property type="match status" value="1"/>
</dbReference>
<evidence type="ECO:0000256" key="2">
    <source>
        <dbReference type="ARBA" id="ARBA00008335"/>
    </source>
</evidence>
<comment type="caution">
    <text evidence="9">The sequence shown here is derived from an EMBL/GenBank/DDBJ whole genome shotgun (WGS) entry which is preliminary data.</text>
</comment>